<feature type="domain" description="PDZ" evidence="9">
    <location>
        <begin position="37"/>
        <end position="106"/>
    </location>
</feature>
<dbReference type="SUPFAM" id="SSF57770">
    <property type="entry name" value="Methionyl-tRNA synthetase (MetRS), Zn-domain"/>
    <property type="match status" value="1"/>
</dbReference>
<sequence length="1895" mass="209044">MSIFMENGLYFPEEESNDRGIENEVPGLDYLEDASRSVELVREEGRDGQLASFGFTLVQDKPPRVGTVIPGGPADRAGLRKGEIVLNVAGKDVTRLSHKEVTLLIRCNTDTAIWLSVCEADEAPGLQSTSFMSSSPQKSFYSSTPILVSQHDDRRFGGSGLHHKALNNSTLLSSLGGRDGYQYSSSPRNNGPSPLVHKKAMTQNDPAYVEFVPPPPPSSSGYIMTKMWCMLLYCGPVKIPSTFIQRGVSSQCIQECARQLLGKRKSDEFVKVHLEVSQSYMKITNTSGNIFAKYKRDGLYYCGLCSNDEQHFGIVTLDPETNSRADMCHVFKLLSDSKLSKYCIDKSKSLREVRIGQPTPLKTCVEITEIIQTIFQNEVISAVSHRKSIDGLSDSIEYGVVRGVNMFQLAPGSNDSIGSPMVTTSPMPKRKKSGVIDLRTNKKDQKMLPSIIPGAHGKQRSISIPINPYEQRSLAHTSSAGHVHEPIHVRMGSDGSVTSSTHSPSSLPRNRTLPTMLLRTHAPSDKAKRISDCSLSSVSSDGHRSHSGSSSPKHGSGSPTPQESLPVRPLPRRHSHRHPHALPSSARPGITGRVSAGSSGGSGLKRQGSANSLTDLPGLSPYHPLGLPKKNSLLSSSVDSIVTITTLAEDDIVVGQVAGWCGSFDKLLEDPLGLKCFEQFLEREHSEENIHFWIDVKQFKVTPESNVSEASRRIYEVYLAPNAPQAINIDDRVHKAIEPLLETPTRHMYNEAQKEIYRLMRMDSYTRFKKSEIVKECLYAEMEGRPLPVSLDGKSSPSARKEGGGVNGVVGSGGKKKTFLSRIKSIPGKSLTTPLLSPTGPSAEHTLSRSAETKRSKKERKAQATTLIGKHVSVIRSKHTITVRFPDGTPDTVLPANSSYSLRDLFDNMMVEKEKAHSYSVYLEGARAPMELNMSAGKLEGHTVHLKYNPSNTFPSNTASTPPKKTAFNDGLPSTASSSSAKLSEGVDELFSMIARLSADTLQDQSIIEDMSPQAASSPKDPKKGKWIAPRASPKFSRVKSGTSIPERRLGLTQSVPPRSVSPPVSMMNSLPVPHYPPPPKSDPPNASLYGDSYTYSSPPKHIHQRSADAMSGISIGSGSSVDSITHEFSADRRAFVHNNLREWVNNSTTNPPQYFPTALGSQDTLDRTDGRTLVGGRTSLPNSRGSSLTRGHAPLAKSYSARPLYQTELSGSFQRHNGGNSQSSGRLGPGSTVGSDRQFSDTESMASSSCHSNASGKRVPLSPTTHVLVVEDQQHRGREKYKLAINMATDSVEVTCNVEKERELSITAWKSGSVPDLSLPKPLNPLLPSTDRRNVIVTSEFSSISVTPHFGTIVGTVLSADVCARYYKQRGYNTLYVSGISEFGPEVELKAFKKEATLQEFCDKSLEIHRKLYKWFHIDFDVFGRTNTERHTRMTQGIFHDLVKSGLVYEEHSMEQLHCHACNKVLADAIVRGTCSKCSYAKAHGDQCEGCGLFLTAAVELKFPRCKHCSDPPSRETSSHLLLNLSKLQEPLHEWFKKASGNQDWSSRAQLLAQSYIQEGLKDTPITRDLSWGVPVPYDGFNNKVFYSVLDEPFGYMSVTAGYTDQWEKWWKNPKEVQLHQFISKEKIVQHSILLPATLIGSGTDYTLPTILSTTEPVGYEEGTFSLKKGFGVFGADIMTTGVPADLYRFYLISIRPETEYSSFNWSDFALTVNTQLINNIGNFVNRTLVFIEDNYKSIVPELHRTEGVVEYDIQLFADLNGRLKSYTASMERSEFRNGLKHVVGVSKIGSDYINKEQPWRLMMNDRSRAGTVMNISVNIVYLISVLIHPFTPAISKDILNQLKVPSNNIAIPDFFAPFIKPGHVIGEPRSLFMRLDDSMVSMLKDKHSGKYFF</sequence>
<evidence type="ECO:0000259" key="9">
    <source>
        <dbReference type="PROSITE" id="PS50106"/>
    </source>
</evidence>
<dbReference type="InterPro" id="IPR044926">
    <property type="entry name" value="RGS_subdomain_2"/>
</dbReference>
<evidence type="ECO:0000256" key="8">
    <source>
        <dbReference type="SAM" id="MobiDB-lite"/>
    </source>
</evidence>
<dbReference type="InterPro" id="IPR001478">
    <property type="entry name" value="PDZ"/>
</dbReference>
<keyword evidence="5" id="KW-0030">Aminoacyl-tRNA synthetase</keyword>
<dbReference type="PROSITE" id="PS50106">
    <property type="entry name" value="PDZ"/>
    <property type="match status" value="1"/>
</dbReference>
<feature type="compositionally biased region" description="Polar residues" evidence="8">
    <location>
        <begin position="950"/>
        <end position="963"/>
    </location>
</feature>
<feature type="compositionally biased region" description="Polar residues" evidence="8">
    <location>
        <begin position="1233"/>
        <end position="1244"/>
    </location>
</feature>
<dbReference type="Gene3D" id="1.10.196.10">
    <property type="match status" value="1"/>
</dbReference>
<dbReference type="InterPro" id="IPR014729">
    <property type="entry name" value="Rossmann-like_a/b/a_fold"/>
</dbReference>
<dbReference type="PANTHER" id="PTHR45765">
    <property type="entry name" value="METHIONINE--TRNA LIGASE"/>
    <property type="match status" value="1"/>
</dbReference>
<feature type="region of interest" description="Disordered" evidence="8">
    <location>
        <begin position="1011"/>
        <end position="1090"/>
    </location>
</feature>
<dbReference type="Gene3D" id="1.10.730.10">
    <property type="entry name" value="Isoleucyl-tRNA Synthetase, Domain 1"/>
    <property type="match status" value="1"/>
</dbReference>
<evidence type="ECO:0000256" key="7">
    <source>
        <dbReference type="ARBA" id="ARBA00047364"/>
    </source>
</evidence>
<feature type="compositionally biased region" description="Basic residues" evidence="8">
    <location>
        <begin position="570"/>
        <end position="580"/>
    </location>
</feature>
<feature type="compositionally biased region" description="Low complexity" evidence="8">
    <location>
        <begin position="1055"/>
        <end position="1073"/>
    </location>
</feature>
<dbReference type="SUPFAM" id="SSF50729">
    <property type="entry name" value="PH domain-like"/>
    <property type="match status" value="1"/>
</dbReference>
<dbReference type="InterPro" id="IPR029038">
    <property type="entry name" value="MetRS_Zn"/>
</dbReference>
<feature type="compositionally biased region" description="Polar residues" evidence="8">
    <location>
        <begin position="1180"/>
        <end position="1190"/>
    </location>
</feature>
<dbReference type="InterPro" id="IPR036034">
    <property type="entry name" value="PDZ_sf"/>
</dbReference>
<dbReference type="InterPro" id="IPR015413">
    <property type="entry name" value="Methionyl/Leucyl_tRNA_Synth"/>
</dbReference>
<dbReference type="Gene3D" id="1.10.167.10">
    <property type="entry name" value="Regulator of G-protein Signalling 4, domain 2"/>
    <property type="match status" value="1"/>
</dbReference>
<keyword evidence="3" id="KW-0067">ATP-binding</keyword>
<feature type="region of interest" description="Disordered" evidence="8">
    <location>
        <begin position="830"/>
        <end position="862"/>
    </location>
</feature>
<dbReference type="InterPro" id="IPR041872">
    <property type="entry name" value="Anticodon_Met"/>
</dbReference>
<dbReference type="GO" id="GO:0017101">
    <property type="term" value="C:aminoacyl-tRNA synthetase multienzyme complex"/>
    <property type="evidence" value="ECO:0007669"/>
    <property type="project" value="TreeGrafter"/>
</dbReference>
<dbReference type="Gene3D" id="2.30.29.30">
    <property type="entry name" value="Pleckstrin-homology domain (PH domain)/Phosphotyrosine-binding domain (PTB)"/>
    <property type="match status" value="1"/>
</dbReference>
<dbReference type="OrthoDB" id="5844513at2759"/>
<dbReference type="SUPFAM" id="SSF48097">
    <property type="entry name" value="Regulator of G-protein signaling, RGS"/>
    <property type="match status" value="1"/>
</dbReference>
<dbReference type="SUPFAM" id="SSF47323">
    <property type="entry name" value="Anticodon-binding domain of a subclass of class I aminoacyl-tRNA synthetases"/>
    <property type="match status" value="1"/>
</dbReference>
<feature type="compositionally biased region" description="Basic and acidic residues" evidence="8">
    <location>
        <begin position="522"/>
        <end position="531"/>
    </location>
</feature>
<evidence type="ECO:0000313" key="11">
    <source>
        <dbReference type="EnsemblMetazoa" id="Aqu2.1.41927_001"/>
    </source>
</evidence>
<feature type="compositionally biased region" description="Low complexity" evidence="8">
    <location>
        <begin position="547"/>
        <end position="558"/>
    </location>
</feature>
<dbReference type="InterPro" id="IPR024066">
    <property type="entry name" value="RGS_subdom1/3"/>
</dbReference>
<feature type="region of interest" description="Disordered" evidence="8">
    <location>
        <begin position="490"/>
        <end position="617"/>
    </location>
</feature>
<dbReference type="Pfam" id="PF09334">
    <property type="entry name" value="tRNA-synt_1g"/>
    <property type="match status" value="1"/>
</dbReference>
<accession>A0A1X7VPC7</accession>
<dbReference type="GO" id="GO:0005829">
    <property type="term" value="C:cytosol"/>
    <property type="evidence" value="ECO:0007669"/>
    <property type="project" value="TreeGrafter"/>
</dbReference>
<dbReference type="InterPro" id="IPR036305">
    <property type="entry name" value="RGS_sf"/>
</dbReference>
<dbReference type="GO" id="GO:0005524">
    <property type="term" value="F:ATP binding"/>
    <property type="evidence" value="ECO:0007669"/>
    <property type="project" value="UniProtKB-KW"/>
</dbReference>
<feature type="region of interest" description="Disordered" evidence="8">
    <location>
        <begin position="789"/>
        <end position="810"/>
    </location>
</feature>
<dbReference type="PRINTS" id="PR01301">
    <property type="entry name" value="RGSPROTEIN"/>
</dbReference>
<dbReference type="CDD" id="cd07957">
    <property type="entry name" value="Anticodon_Ia_Met"/>
    <property type="match status" value="1"/>
</dbReference>
<dbReference type="InParanoid" id="A0A1X7VPC7"/>
<evidence type="ECO:0000256" key="6">
    <source>
        <dbReference type="ARBA" id="ARBA00030904"/>
    </source>
</evidence>
<dbReference type="Gene3D" id="2.30.42.10">
    <property type="match status" value="1"/>
</dbReference>
<feature type="compositionally biased region" description="Low complexity" evidence="8">
    <location>
        <begin position="492"/>
        <end position="506"/>
    </location>
</feature>
<feature type="compositionally biased region" description="Low complexity" evidence="8">
    <location>
        <begin position="1245"/>
        <end position="1256"/>
    </location>
</feature>
<dbReference type="SMART" id="SM00315">
    <property type="entry name" value="RGS"/>
    <property type="match status" value="1"/>
</dbReference>
<reference evidence="11" key="1">
    <citation type="submission" date="2017-05" db="UniProtKB">
        <authorList>
            <consortium name="EnsemblMetazoa"/>
        </authorList>
    </citation>
    <scope>IDENTIFICATION</scope>
</reference>
<dbReference type="STRING" id="400682.A0A1X7VPC7"/>
<feature type="compositionally biased region" description="Pro residues" evidence="8">
    <location>
        <begin position="1074"/>
        <end position="1083"/>
    </location>
</feature>
<keyword evidence="2" id="KW-0547">Nucleotide-binding</keyword>
<protein>
    <recommendedName>
        <fullName evidence="6">Methionyl-tRNA synthetase</fullName>
    </recommendedName>
</protein>
<evidence type="ECO:0000259" key="10">
    <source>
        <dbReference type="PROSITE" id="PS50132"/>
    </source>
</evidence>
<dbReference type="EnsemblMetazoa" id="Aqu2.1.41927_001">
    <property type="protein sequence ID" value="Aqu2.1.41927_001"/>
    <property type="gene ID" value="Aqu2.1.41927"/>
</dbReference>
<dbReference type="InterPro" id="IPR011993">
    <property type="entry name" value="PH-like_dom_sf"/>
</dbReference>
<dbReference type="NCBIfam" id="TIGR00398">
    <property type="entry name" value="metG"/>
    <property type="match status" value="1"/>
</dbReference>
<dbReference type="eggNOG" id="KOG3589">
    <property type="taxonomic scope" value="Eukaryota"/>
</dbReference>
<proteinExistence type="predicted"/>
<dbReference type="InterPro" id="IPR041489">
    <property type="entry name" value="PDZ_6"/>
</dbReference>
<evidence type="ECO:0000256" key="4">
    <source>
        <dbReference type="ARBA" id="ARBA00022917"/>
    </source>
</evidence>
<feature type="domain" description="RGS" evidence="10">
    <location>
        <begin position="663"/>
        <end position="778"/>
    </location>
</feature>
<dbReference type="GO" id="GO:0004825">
    <property type="term" value="F:methionine-tRNA ligase activity"/>
    <property type="evidence" value="ECO:0007669"/>
    <property type="project" value="UniProtKB-EC"/>
</dbReference>
<keyword evidence="1" id="KW-0436">Ligase</keyword>
<evidence type="ECO:0000256" key="5">
    <source>
        <dbReference type="ARBA" id="ARBA00023146"/>
    </source>
</evidence>
<evidence type="ECO:0000256" key="1">
    <source>
        <dbReference type="ARBA" id="ARBA00022598"/>
    </source>
</evidence>
<evidence type="ECO:0000256" key="2">
    <source>
        <dbReference type="ARBA" id="ARBA00022741"/>
    </source>
</evidence>
<comment type="catalytic activity">
    <reaction evidence="7">
        <text>tRNA(Met) + L-methionine + ATP = L-methionyl-tRNA(Met) + AMP + diphosphate</text>
        <dbReference type="Rhea" id="RHEA:13481"/>
        <dbReference type="Rhea" id="RHEA-COMP:9667"/>
        <dbReference type="Rhea" id="RHEA-COMP:9698"/>
        <dbReference type="ChEBI" id="CHEBI:30616"/>
        <dbReference type="ChEBI" id="CHEBI:33019"/>
        <dbReference type="ChEBI" id="CHEBI:57844"/>
        <dbReference type="ChEBI" id="CHEBI:78442"/>
        <dbReference type="ChEBI" id="CHEBI:78530"/>
        <dbReference type="ChEBI" id="CHEBI:456215"/>
        <dbReference type="EC" id="6.1.1.10"/>
    </reaction>
</comment>
<dbReference type="Pfam" id="PF19303">
    <property type="entry name" value="Anticodon_3"/>
    <property type="match status" value="1"/>
</dbReference>
<name>A0A1X7VPC7_AMPQE</name>
<feature type="region of interest" description="Disordered" evidence="8">
    <location>
        <begin position="1147"/>
        <end position="1262"/>
    </location>
</feature>
<dbReference type="Gene3D" id="2.20.28.20">
    <property type="entry name" value="Methionyl-tRNA synthetase, Zn-domain"/>
    <property type="match status" value="1"/>
</dbReference>
<dbReference type="InterPro" id="IPR014758">
    <property type="entry name" value="Met-tRNA_synth"/>
</dbReference>
<dbReference type="SUPFAM" id="SSF52374">
    <property type="entry name" value="Nucleotidylyl transferase"/>
    <property type="match status" value="1"/>
</dbReference>
<feature type="compositionally biased region" description="Polar residues" evidence="8">
    <location>
        <begin position="830"/>
        <end position="840"/>
    </location>
</feature>
<feature type="compositionally biased region" description="Polar residues" evidence="8">
    <location>
        <begin position="1208"/>
        <end position="1226"/>
    </location>
</feature>
<dbReference type="PROSITE" id="PS50132">
    <property type="entry name" value="RGS"/>
    <property type="match status" value="1"/>
</dbReference>
<dbReference type="GO" id="GO:0006431">
    <property type="term" value="P:methionyl-tRNA aminoacylation"/>
    <property type="evidence" value="ECO:0007669"/>
    <property type="project" value="InterPro"/>
</dbReference>
<dbReference type="Pfam" id="PF00615">
    <property type="entry name" value="RGS"/>
    <property type="match status" value="1"/>
</dbReference>
<dbReference type="PANTHER" id="PTHR45765:SF1">
    <property type="entry name" value="METHIONINE--TRNA LIGASE, CYTOPLASMIC"/>
    <property type="match status" value="1"/>
</dbReference>
<evidence type="ECO:0000256" key="3">
    <source>
        <dbReference type="ARBA" id="ARBA00022840"/>
    </source>
</evidence>
<dbReference type="Gene3D" id="3.40.50.620">
    <property type="entry name" value="HUPs"/>
    <property type="match status" value="1"/>
</dbReference>
<dbReference type="SUPFAM" id="SSF50156">
    <property type="entry name" value="PDZ domain-like"/>
    <property type="match status" value="1"/>
</dbReference>
<organism evidence="11">
    <name type="scientific">Amphimedon queenslandica</name>
    <name type="common">Sponge</name>
    <dbReference type="NCBI Taxonomy" id="400682"/>
    <lineage>
        <taxon>Eukaryota</taxon>
        <taxon>Metazoa</taxon>
        <taxon>Porifera</taxon>
        <taxon>Demospongiae</taxon>
        <taxon>Heteroscleromorpha</taxon>
        <taxon>Haplosclerida</taxon>
        <taxon>Niphatidae</taxon>
        <taxon>Amphimedon</taxon>
    </lineage>
</organism>
<dbReference type="InterPro" id="IPR009080">
    <property type="entry name" value="tRNAsynth_Ia_anticodon-bd"/>
</dbReference>
<dbReference type="InterPro" id="IPR016137">
    <property type="entry name" value="RGS"/>
</dbReference>
<dbReference type="InterPro" id="IPR023458">
    <property type="entry name" value="Met-tRNA_ligase_1"/>
</dbReference>
<feature type="region of interest" description="Disordered" evidence="8">
    <location>
        <begin position="950"/>
        <end position="981"/>
    </location>
</feature>
<keyword evidence="4" id="KW-0648">Protein biosynthesis</keyword>
<dbReference type="SMART" id="SM00228">
    <property type="entry name" value="PDZ"/>
    <property type="match status" value="1"/>
</dbReference>
<dbReference type="Pfam" id="PF17820">
    <property type="entry name" value="PDZ_6"/>
    <property type="match status" value="1"/>
</dbReference>